<protein>
    <submittedName>
        <fullName evidence="1">Uncharacterized protein</fullName>
    </submittedName>
</protein>
<evidence type="ECO:0000313" key="1">
    <source>
        <dbReference type="EMBL" id="GAA0965533.1"/>
    </source>
</evidence>
<keyword evidence="2" id="KW-1185">Reference proteome</keyword>
<dbReference type="EMBL" id="BAAAHH010000038">
    <property type="protein sequence ID" value="GAA0965533.1"/>
    <property type="molecule type" value="Genomic_DNA"/>
</dbReference>
<sequence>MNPGLDDCIELMATLWAQKVAGHTHERQAGHAAAMLLSGSGIIGTRATGEMIELIEQAIQLGYAAALKDVENGVLDDDVLQWRPDLAEG</sequence>
<gene>
    <name evidence="1" type="ORF">GCM10009550_65950</name>
</gene>
<evidence type="ECO:0000313" key="2">
    <source>
        <dbReference type="Proteomes" id="UP001500665"/>
    </source>
</evidence>
<proteinExistence type="predicted"/>
<name>A0ABP4CD04_9ACTN</name>
<comment type="caution">
    <text evidence="1">The sequence shown here is derived from an EMBL/GenBank/DDBJ whole genome shotgun (WGS) entry which is preliminary data.</text>
</comment>
<dbReference type="Proteomes" id="UP001500665">
    <property type="component" value="Unassembled WGS sequence"/>
</dbReference>
<organism evidence="1 2">
    <name type="scientific">Actinocorallia libanotica</name>
    <dbReference type="NCBI Taxonomy" id="46162"/>
    <lineage>
        <taxon>Bacteria</taxon>
        <taxon>Bacillati</taxon>
        <taxon>Actinomycetota</taxon>
        <taxon>Actinomycetes</taxon>
        <taxon>Streptosporangiales</taxon>
        <taxon>Thermomonosporaceae</taxon>
        <taxon>Actinocorallia</taxon>
    </lineage>
</organism>
<reference evidence="2" key="1">
    <citation type="journal article" date="2019" name="Int. J. Syst. Evol. Microbiol.">
        <title>The Global Catalogue of Microorganisms (GCM) 10K type strain sequencing project: providing services to taxonomists for standard genome sequencing and annotation.</title>
        <authorList>
            <consortium name="The Broad Institute Genomics Platform"/>
            <consortium name="The Broad Institute Genome Sequencing Center for Infectious Disease"/>
            <person name="Wu L."/>
            <person name="Ma J."/>
        </authorList>
    </citation>
    <scope>NUCLEOTIDE SEQUENCE [LARGE SCALE GENOMIC DNA]</scope>
    <source>
        <strain evidence="2">JCM 10696</strain>
    </source>
</reference>
<accession>A0ABP4CD04</accession>